<evidence type="ECO:0000313" key="3">
    <source>
        <dbReference type="Proteomes" id="UP000809621"/>
    </source>
</evidence>
<dbReference type="PANTHER" id="PTHR42993:SF1">
    <property type="entry name" value="MAOC-LIKE DEHYDRATASE DOMAIN-CONTAINING PROTEIN"/>
    <property type="match status" value="1"/>
</dbReference>
<proteinExistence type="predicted"/>
<dbReference type="Proteomes" id="UP000809621">
    <property type="component" value="Unassembled WGS sequence"/>
</dbReference>
<feature type="domain" description="MaoC-like" evidence="1">
    <location>
        <begin position="84"/>
        <end position="199"/>
    </location>
</feature>
<sequence length="228" mass="25968">MKVVDILKHKRESLTRHNFEILDKMSPALKEYWHDFISKAQAHQLFPWIKEFDSKPAVNEELPVEEVAQIEMSAQAQSVYDELQSNLGEVYHVGEWLDVDQVMIDQFGVVTHDNQWIHTNPERAEQESPFKTTIAHGFLTLALLPKLTDSVNPDNPQFPTAKVVVNMGLNKVRFPYPVKSGSRVRAESSVVSVEPVKKGLEIVRQITVKIDGVRRPACIAESVIRVQF</sequence>
<accession>A0ABS2HHH4</accession>
<dbReference type="RefSeq" id="WP_205158542.1">
    <property type="nucleotide sequence ID" value="NZ_JAFEUM010000004.1"/>
</dbReference>
<dbReference type="PANTHER" id="PTHR42993">
    <property type="entry name" value="MAOC-LIKE DEHYDRATASE DOMAIN-CONTAINING PROTEIN"/>
    <property type="match status" value="1"/>
</dbReference>
<name>A0ABS2HHH4_9VIBR</name>
<dbReference type="Gene3D" id="3.10.129.10">
    <property type="entry name" value="Hotdog Thioesterase"/>
    <property type="match status" value="1"/>
</dbReference>
<evidence type="ECO:0000259" key="1">
    <source>
        <dbReference type="Pfam" id="PF01575"/>
    </source>
</evidence>
<organism evidence="2 3">
    <name type="scientific">Vibrio ulleungensis</name>
    <dbReference type="NCBI Taxonomy" id="2807619"/>
    <lineage>
        <taxon>Bacteria</taxon>
        <taxon>Pseudomonadati</taxon>
        <taxon>Pseudomonadota</taxon>
        <taxon>Gammaproteobacteria</taxon>
        <taxon>Vibrionales</taxon>
        <taxon>Vibrionaceae</taxon>
        <taxon>Vibrio</taxon>
    </lineage>
</organism>
<evidence type="ECO:0000313" key="2">
    <source>
        <dbReference type="EMBL" id="MBM7036985.1"/>
    </source>
</evidence>
<dbReference type="EMBL" id="JAFEUM010000004">
    <property type="protein sequence ID" value="MBM7036985.1"/>
    <property type="molecule type" value="Genomic_DNA"/>
</dbReference>
<gene>
    <name evidence="2" type="ORF">JQC93_11285</name>
</gene>
<dbReference type="InterPro" id="IPR029069">
    <property type="entry name" value="HotDog_dom_sf"/>
</dbReference>
<dbReference type="InterPro" id="IPR002539">
    <property type="entry name" value="MaoC-like_dom"/>
</dbReference>
<keyword evidence="3" id="KW-1185">Reference proteome</keyword>
<comment type="caution">
    <text evidence="2">The sequence shown here is derived from an EMBL/GenBank/DDBJ whole genome shotgun (WGS) entry which is preliminary data.</text>
</comment>
<dbReference type="Pfam" id="PF01575">
    <property type="entry name" value="MaoC_dehydratas"/>
    <property type="match status" value="1"/>
</dbReference>
<dbReference type="InterPro" id="IPR039375">
    <property type="entry name" value="NodN-like"/>
</dbReference>
<reference evidence="2 3" key="1">
    <citation type="submission" date="2021-02" db="EMBL/GenBank/DDBJ databases">
        <authorList>
            <person name="Park J.-S."/>
        </authorList>
    </citation>
    <scope>NUCLEOTIDE SEQUENCE [LARGE SCALE GENOMIC DNA]</scope>
    <source>
        <strain evidence="2 3">188UL20-2</strain>
    </source>
</reference>
<dbReference type="CDD" id="cd03450">
    <property type="entry name" value="NodN"/>
    <property type="match status" value="1"/>
</dbReference>
<dbReference type="SUPFAM" id="SSF54637">
    <property type="entry name" value="Thioesterase/thiol ester dehydrase-isomerase"/>
    <property type="match status" value="1"/>
</dbReference>
<protein>
    <submittedName>
        <fullName evidence="2">MaoC family dehydratase</fullName>
    </submittedName>
</protein>